<evidence type="ECO:0000313" key="1">
    <source>
        <dbReference type="EMBL" id="VFS87485.1"/>
    </source>
</evidence>
<dbReference type="AlphaFoldDB" id="A0A485CSU9"/>
<proteinExistence type="predicted"/>
<dbReference type="EMBL" id="CAADJE010000033">
    <property type="protein sequence ID" value="VFS87485.1"/>
    <property type="molecule type" value="Genomic_DNA"/>
</dbReference>
<reference evidence="1 2" key="1">
    <citation type="submission" date="2019-03" db="EMBL/GenBank/DDBJ databases">
        <authorList>
            <consortium name="Pathogen Informatics"/>
        </authorList>
    </citation>
    <scope>NUCLEOTIDE SEQUENCE [LARGE SCALE GENOMIC DNA]</scope>
    <source>
        <strain evidence="1 2">NCTC12998</strain>
    </source>
</reference>
<gene>
    <name evidence="1" type="ORF">NCTC12998_06383</name>
</gene>
<protein>
    <submittedName>
        <fullName evidence="1">Uncharacterized protein</fullName>
    </submittedName>
</protein>
<dbReference type="Proteomes" id="UP000345637">
    <property type="component" value="Unassembled WGS sequence"/>
</dbReference>
<name>A0A485CSU9_RAOPL</name>
<evidence type="ECO:0000313" key="2">
    <source>
        <dbReference type="Proteomes" id="UP000345637"/>
    </source>
</evidence>
<sequence length="70" mass="7098">MLLHLIAGHAGEGLRQHILAFGIQQCVSRPVAVSGRVVFDFQTSKKAGAADGLALGGVGGKKTSGVLNVS</sequence>
<organism evidence="1 2">
    <name type="scientific">Raoultella planticola</name>
    <name type="common">Klebsiella planticola</name>
    <dbReference type="NCBI Taxonomy" id="575"/>
    <lineage>
        <taxon>Bacteria</taxon>
        <taxon>Pseudomonadati</taxon>
        <taxon>Pseudomonadota</taxon>
        <taxon>Gammaproteobacteria</taxon>
        <taxon>Enterobacterales</taxon>
        <taxon>Enterobacteriaceae</taxon>
        <taxon>Klebsiella/Raoultella group</taxon>
        <taxon>Raoultella</taxon>
    </lineage>
</organism>
<accession>A0A485CSU9</accession>